<reference evidence="1 2" key="1">
    <citation type="submission" date="2016-10" db="EMBL/GenBank/DDBJ databases">
        <authorList>
            <person name="Varghese N."/>
            <person name="Submissions S."/>
        </authorList>
    </citation>
    <scope>NUCLEOTIDE SEQUENCE [LARGE SCALE GENOMIC DNA]</scope>
    <source>
        <strain evidence="1 2">DSM 9169</strain>
    </source>
</reference>
<proteinExistence type="predicted"/>
<dbReference type="RefSeq" id="WP_058237604.1">
    <property type="nucleotide sequence ID" value="NZ_LT629792.1"/>
</dbReference>
<gene>
    <name evidence="1" type="ORF">SAMN04489714_0022</name>
</gene>
<protein>
    <submittedName>
        <fullName evidence="1">Uncharacterized protein</fullName>
    </submittedName>
</protein>
<accession>A0ABY0V4J1</accession>
<name>A0ABY0V4J1_9ACTO</name>
<organism evidence="1 2">
    <name type="scientific">Schaalia radingae</name>
    <dbReference type="NCBI Taxonomy" id="131110"/>
    <lineage>
        <taxon>Bacteria</taxon>
        <taxon>Bacillati</taxon>
        <taxon>Actinomycetota</taxon>
        <taxon>Actinomycetes</taxon>
        <taxon>Actinomycetales</taxon>
        <taxon>Actinomycetaceae</taxon>
        <taxon>Schaalia</taxon>
    </lineage>
</organism>
<evidence type="ECO:0000313" key="2">
    <source>
        <dbReference type="Proteomes" id="UP000198976"/>
    </source>
</evidence>
<dbReference type="Proteomes" id="UP000198976">
    <property type="component" value="Chromosome I"/>
</dbReference>
<evidence type="ECO:0000313" key="1">
    <source>
        <dbReference type="EMBL" id="SDT85371.1"/>
    </source>
</evidence>
<dbReference type="EMBL" id="LT629792">
    <property type="protein sequence ID" value="SDT85371.1"/>
    <property type="molecule type" value="Genomic_DNA"/>
</dbReference>
<keyword evidence="2" id="KW-1185">Reference proteome</keyword>
<sequence>MSTLRDTFRGTTPMTPTLRSFDQTDRRHVQCTNARHIAARSHTDTTMIDVEEVRMHMRMRGARPRTTMLAGGN</sequence>